<dbReference type="InterPro" id="IPR021327">
    <property type="entry name" value="DUF2934"/>
</dbReference>
<gene>
    <name evidence="1" type="ORF">AWB80_08200</name>
</gene>
<dbReference type="STRING" id="1777141.AWB80_08200"/>
<dbReference type="OrthoDB" id="8909820at2"/>
<dbReference type="EMBL" id="FCOE02000069">
    <property type="protein sequence ID" value="SAL01767.1"/>
    <property type="molecule type" value="Genomic_DNA"/>
</dbReference>
<dbReference type="Pfam" id="PF11154">
    <property type="entry name" value="DUF2934"/>
    <property type="match status" value="1"/>
</dbReference>
<protein>
    <recommendedName>
        <fullName evidence="3">DUF2934 domain-containing protein</fullName>
    </recommendedName>
</protein>
<sequence length="61" mass="6624">MDVPVTEDQIRSLAYQLWEEAGSPDGRSDEFWVLAQTQLASVSEVGIDETKAGDSDPAALK</sequence>
<dbReference type="Proteomes" id="UP000054911">
    <property type="component" value="Unassembled WGS sequence"/>
</dbReference>
<proteinExistence type="predicted"/>
<evidence type="ECO:0000313" key="2">
    <source>
        <dbReference type="Proteomes" id="UP000054911"/>
    </source>
</evidence>
<evidence type="ECO:0000313" key="1">
    <source>
        <dbReference type="EMBL" id="SAL01767.1"/>
    </source>
</evidence>
<accession>A0A158E727</accession>
<organism evidence="1 2">
    <name type="scientific">Caballeronia pedi</name>
    <dbReference type="NCBI Taxonomy" id="1777141"/>
    <lineage>
        <taxon>Bacteria</taxon>
        <taxon>Pseudomonadati</taxon>
        <taxon>Pseudomonadota</taxon>
        <taxon>Betaproteobacteria</taxon>
        <taxon>Burkholderiales</taxon>
        <taxon>Burkholderiaceae</taxon>
        <taxon>Caballeronia</taxon>
    </lineage>
</organism>
<evidence type="ECO:0008006" key="3">
    <source>
        <dbReference type="Google" id="ProtNLM"/>
    </source>
</evidence>
<dbReference type="RefSeq" id="WP_061180363.1">
    <property type="nucleotide sequence ID" value="NZ_FCOE02000069.1"/>
</dbReference>
<dbReference type="AlphaFoldDB" id="A0A158E727"/>
<name>A0A158E727_9BURK</name>
<keyword evidence="2" id="KW-1185">Reference proteome</keyword>
<reference evidence="1" key="1">
    <citation type="submission" date="2016-01" db="EMBL/GenBank/DDBJ databases">
        <authorList>
            <person name="Peeters C."/>
        </authorList>
    </citation>
    <scope>NUCLEOTIDE SEQUENCE [LARGE SCALE GENOMIC DNA]</scope>
    <source>
        <strain evidence="1">LMG 29323</strain>
    </source>
</reference>
<comment type="caution">
    <text evidence="1">The sequence shown here is derived from an EMBL/GenBank/DDBJ whole genome shotgun (WGS) entry which is preliminary data.</text>
</comment>